<comment type="caution">
    <text evidence="2">The sequence shown here is derived from an EMBL/GenBank/DDBJ whole genome shotgun (WGS) entry which is preliminary data.</text>
</comment>
<evidence type="ECO:0000313" key="2">
    <source>
        <dbReference type="EMBL" id="MDA3614480.1"/>
    </source>
</evidence>
<gene>
    <name evidence="2" type="ORF">O3P16_06645</name>
</gene>
<feature type="transmembrane region" description="Helical" evidence="1">
    <location>
        <begin position="27"/>
        <end position="50"/>
    </location>
</feature>
<dbReference type="Proteomes" id="UP001210231">
    <property type="component" value="Unassembled WGS sequence"/>
</dbReference>
<name>A0ABT4UJR6_9BACT</name>
<keyword evidence="1" id="KW-1133">Transmembrane helix</keyword>
<sequence length="104" mass="12251">MLTEKEEAFIKYWETVRDKKKKTFYQLLVGLPVGLLFGGVILFNFLSGWYKRADMINNSSSINAVVIIAVIIIAVFYAIFSNKFKYDQYETKYKELLYKKQKND</sequence>
<reference evidence="2 3" key="1">
    <citation type="submission" date="2022-12" db="EMBL/GenBank/DDBJ databases">
        <title>Chitinophagaceae gen. sp. nov., a new member of the family Chitinophagaceae, isolated from soil in a chemical factory.</title>
        <authorList>
            <person name="Ke Z."/>
        </authorList>
    </citation>
    <scope>NUCLEOTIDE SEQUENCE [LARGE SCALE GENOMIC DNA]</scope>
    <source>
        <strain evidence="2 3">LY-5</strain>
    </source>
</reference>
<dbReference type="RefSeq" id="WP_407030807.1">
    <property type="nucleotide sequence ID" value="NZ_JAQGEF010000006.1"/>
</dbReference>
<protein>
    <submittedName>
        <fullName evidence="2">Uncharacterized protein</fullName>
    </submittedName>
</protein>
<evidence type="ECO:0000313" key="3">
    <source>
        <dbReference type="Proteomes" id="UP001210231"/>
    </source>
</evidence>
<proteinExistence type="predicted"/>
<evidence type="ECO:0000256" key="1">
    <source>
        <dbReference type="SAM" id="Phobius"/>
    </source>
</evidence>
<feature type="transmembrane region" description="Helical" evidence="1">
    <location>
        <begin position="62"/>
        <end position="80"/>
    </location>
</feature>
<accession>A0ABT4UJR6</accession>
<dbReference type="EMBL" id="JAQGEF010000006">
    <property type="protein sequence ID" value="MDA3614480.1"/>
    <property type="molecule type" value="Genomic_DNA"/>
</dbReference>
<keyword evidence="1" id="KW-0472">Membrane</keyword>
<organism evidence="2 3">
    <name type="scientific">Polluticaenibacter yanchengensis</name>
    <dbReference type="NCBI Taxonomy" id="3014562"/>
    <lineage>
        <taxon>Bacteria</taxon>
        <taxon>Pseudomonadati</taxon>
        <taxon>Bacteroidota</taxon>
        <taxon>Chitinophagia</taxon>
        <taxon>Chitinophagales</taxon>
        <taxon>Chitinophagaceae</taxon>
        <taxon>Polluticaenibacter</taxon>
    </lineage>
</organism>
<keyword evidence="1" id="KW-0812">Transmembrane</keyword>
<keyword evidence="3" id="KW-1185">Reference proteome</keyword>